<dbReference type="GO" id="GO:0016491">
    <property type="term" value="F:oxidoreductase activity"/>
    <property type="evidence" value="ECO:0007669"/>
    <property type="project" value="UniProtKB-KW"/>
</dbReference>
<reference evidence="3 4" key="1">
    <citation type="submission" date="2018-06" db="EMBL/GenBank/DDBJ databases">
        <authorList>
            <consortium name="Pathogen Informatics"/>
            <person name="Doyle S."/>
        </authorList>
    </citation>
    <scope>NUCLEOTIDE SEQUENCE [LARGE SCALE GENOMIC DNA]</scope>
    <source>
        <strain evidence="4">NCTC 10815</strain>
    </source>
</reference>
<evidence type="ECO:0000313" key="3">
    <source>
        <dbReference type="EMBL" id="STY44502.1"/>
    </source>
</evidence>
<dbReference type="InterPro" id="IPR036291">
    <property type="entry name" value="NAD(P)-bd_dom_sf"/>
</dbReference>
<evidence type="ECO:0000259" key="2">
    <source>
        <dbReference type="SMART" id="SM00829"/>
    </source>
</evidence>
<evidence type="ECO:0000256" key="1">
    <source>
        <dbReference type="RuleBase" id="RU364000"/>
    </source>
</evidence>
<keyword evidence="1" id="KW-0560">Oxidoreductase</keyword>
<keyword evidence="1" id="KW-0479">Metal-binding</keyword>
<dbReference type="AlphaFoldDB" id="A0A378MGJ2"/>
<dbReference type="PANTHER" id="PTHR11695">
    <property type="entry name" value="ALCOHOL DEHYDROGENASE RELATED"/>
    <property type="match status" value="1"/>
</dbReference>
<dbReference type="InterPro" id="IPR014182">
    <property type="entry name" value="ADH_Zn_typ-1"/>
</dbReference>
<dbReference type="EMBL" id="UGPG01000001">
    <property type="protein sequence ID" value="STY44502.1"/>
    <property type="molecule type" value="Genomic_DNA"/>
</dbReference>
<dbReference type="PANTHER" id="PTHR11695:SF294">
    <property type="entry name" value="RETICULON-4-INTERACTING PROTEIN 1, MITOCHONDRIAL"/>
    <property type="match status" value="1"/>
</dbReference>
<dbReference type="InterPro" id="IPR011032">
    <property type="entry name" value="GroES-like_sf"/>
</dbReference>
<gene>
    <name evidence="3" type="ORF">NCTC10815_01844</name>
</gene>
<dbReference type="SUPFAM" id="SSF51735">
    <property type="entry name" value="NAD(P)-binding Rossmann-fold domains"/>
    <property type="match status" value="1"/>
</dbReference>
<dbReference type="Gene3D" id="3.90.180.10">
    <property type="entry name" value="Medium-chain alcohol dehydrogenases, catalytic domain"/>
    <property type="match status" value="1"/>
</dbReference>
<organism evidence="3 4">
    <name type="scientific">Listeria grayi</name>
    <name type="common">Listeria murrayi</name>
    <dbReference type="NCBI Taxonomy" id="1641"/>
    <lineage>
        <taxon>Bacteria</taxon>
        <taxon>Bacillati</taxon>
        <taxon>Bacillota</taxon>
        <taxon>Bacilli</taxon>
        <taxon>Bacillales</taxon>
        <taxon>Listeriaceae</taxon>
        <taxon>Listeria</taxon>
    </lineage>
</organism>
<dbReference type="Proteomes" id="UP000254879">
    <property type="component" value="Unassembled WGS sequence"/>
</dbReference>
<sequence>MKAVGLYEHLPIEAEKSLLDLEVDKPETPKGHDLLVEILAVSVNPVDTKQRKAEVPRETNPRILGYDAVGVVRETGEKAGLFKPGDEVYFAGDVTRQGSNAEYILIDERIVGNKPKSLTIEEAAGMPLTTITAWEALFERLGIEEDKDEGKSILIINGAGGVGSVAIQLATYAGLEVISTASREETAAWIKEMGAKHVVNHREDLEKQLQDLGFANGVDYILCLHDTYQYWDTMQKLIRPQGKICSIVELSDPVKMNLLKDKSATFVYESMFTRSKYQTPDLIRQHEILQAAGALFDMGKLKSTVKKVLHPINAATMREAHQEVERGKMVGKLVVKGFD</sequence>
<dbReference type="NCBIfam" id="TIGR02817">
    <property type="entry name" value="adh_fam_1"/>
    <property type="match status" value="1"/>
</dbReference>
<dbReference type="InterPro" id="IPR020843">
    <property type="entry name" value="ER"/>
</dbReference>
<dbReference type="Pfam" id="PF13602">
    <property type="entry name" value="ADH_zinc_N_2"/>
    <property type="match status" value="1"/>
</dbReference>
<protein>
    <recommendedName>
        <fullName evidence="1">Zinc-type alcohol dehydrogenase-like protein</fullName>
    </recommendedName>
</protein>
<keyword evidence="1" id="KW-0862">Zinc</keyword>
<dbReference type="SMART" id="SM00829">
    <property type="entry name" value="PKS_ER"/>
    <property type="match status" value="1"/>
</dbReference>
<dbReference type="CDD" id="cd08252">
    <property type="entry name" value="AL_MDR"/>
    <property type="match status" value="1"/>
</dbReference>
<dbReference type="SUPFAM" id="SSF50129">
    <property type="entry name" value="GroES-like"/>
    <property type="match status" value="1"/>
</dbReference>
<proteinExistence type="inferred from homology"/>
<accession>A0A378MGJ2</accession>
<feature type="domain" description="Enoyl reductase (ER)" evidence="2">
    <location>
        <begin position="16"/>
        <end position="335"/>
    </location>
</feature>
<dbReference type="Pfam" id="PF08240">
    <property type="entry name" value="ADH_N"/>
    <property type="match status" value="1"/>
</dbReference>
<dbReference type="GO" id="GO:0008270">
    <property type="term" value="F:zinc ion binding"/>
    <property type="evidence" value="ECO:0007669"/>
    <property type="project" value="InterPro"/>
</dbReference>
<dbReference type="OrthoDB" id="9792162at2"/>
<dbReference type="InterPro" id="IPR013154">
    <property type="entry name" value="ADH-like_N"/>
</dbReference>
<name>A0A378MGJ2_LISGR</name>
<dbReference type="RefSeq" id="WP_003758719.1">
    <property type="nucleotide sequence ID" value="NZ_CABKNG010000002.1"/>
</dbReference>
<evidence type="ECO:0000313" key="4">
    <source>
        <dbReference type="Proteomes" id="UP000254879"/>
    </source>
</evidence>
<dbReference type="Gene3D" id="3.40.50.720">
    <property type="entry name" value="NAD(P)-binding Rossmann-like Domain"/>
    <property type="match status" value="1"/>
</dbReference>
<comment type="similarity">
    <text evidence="1">Belongs to the zinc-containing alcohol dehydrogenase family. Quinone oxidoreductase subfamily.</text>
</comment>
<dbReference type="InterPro" id="IPR050700">
    <property type="entry name" value="YIM1/Zinc_Alcohol_DH_Fams"/>
</dbReference>